<dbReference type="GO" id="GO:0005524">
    <property type="term" value="F:ATP binding"/>
    <property type="evidence" value="ECO:0007669"/>
    <property type="project" value="UniProtKB-KW"/>
</dbReference>
<dbReference type="InterPro" id="IPR050339">
    <property type="entry name" value="CC_SR_Kinase"/>
</dbReference>
<sequence length="76" mass="8471">MEKGSASSWTKTGSYGADFREVSPLGRGGQGSVFKAVHILDKKEYAVKKVPFNKNRGEELVHIYYNMIAKYPMTVA</sequence>
<evidence type="ECO:0000256" key="1">
    <source>
        <dbReference type="ARBA" id="ARBA00022679"/>
    </source>
</evidence>
<dbReference type="SUPFAM" id="SSF56112">
    <property type="entry name" value="Protein kinase-like (PK-like)"/>
    <property type="match status" value="1"/>
</dbReference>
<dbReference type="Gene3D" id="3.30.200.20">
    <property type="entry name" value="Phosphorylase Kinase, domain 1"/>
    <property type="match status" value="1"/>
</dbReference>
<dbReference type="Proteomes" id="UP001374579">
    <property type="component" value="Unassembled WGS sequence"/>
</dbReference>
<dbReference type="AlphaFoldDB" id="A0AAN9GNK3"/>
<dbReference type="PROSITE" id="PS50011">
    <property type="entry name" value="PROTEIN_KINASE_DOM"/>
    <property type="match status" value="1"/>
</dbReference>
<evidence type="ECO:0000256" key="5">
    <source>
        <dbReference type="SAM" id="MobiDB-lite"/>
    </source>
</evidence>
<feature type="compositionally biased region" description="Polar residues" evidence="5">
    <location>
        <begin position="1"/>
        <end position="13"/>
    </location>
</feature>
<accession>A0AAN9GNK3</accession>
<dbReference type="InterPro" id="IPR000719">
    <property type="entry name" value="Prot_kinase_dom"/>
</dbReference>
<evidence type="ECO:0000313" key="7">
    <source>
        <dbReference type="EMBL" id="KAK7115322.1"/>
    </source>
</evidence>
<evidence type="ECO:0000256" key="4">
    <source>
        <dbReference type="ARBA" id="ARBA00022840"/>
    </source>
</evidence>
<feature type="region of interest" description="Disordered" evidence="5">
    <location>
        <begin position="1"/>
        <end position="30"/>
    </location>
</feature>
<keyword evidence="4" id="KW-0067">ATP-binding</keyword>
<keyword evidence="1" id="KW-0808">Transferase</keyword>
<dbReference type="EMBL" id="JBAMIC010000001">
    <property type="protein sequence ID" value="KAK7115322.1"/>
    <property type="molecule type" value="Genomic_DNA"/>
</dbReference>
<dbReference type="GO" id="GO:0005634">
    <property type="term" value="C:nucleus"/>
    <property type="evidence" value="ECO:0007669"/>
    <property type="project" value="TreeGrafter"/>
</dbReference>
<evidence type="ECO:0000259" key="6">
    <source>
        <dbReference type="PROSITE" id="PS50011"/>
    </source>
</evidence>
<keyword evidence="8" id="KW-1185">Reference proteome</keyword>
<reference evidence="7 8" key="1">
    <citation type="submission" date="2024-02" db="EMBL/GenBank/DDBJ databases">
        <title>Chromosome-scale genome assembly of the rough periwinkle Littorina saxatilis.</title>
        <authorList>
            <person name="De Jode A."/>
            <person name="Faria R."/>
            <person name="Formenti G."/>
            <person name="Sims Y."/>
            <person name="Smith T.P."/>
            <person name="Tracey A."/>
            <person name="Wood J.M.D."/>
            <person name="Zagrodzka Z.B."/>
            <person name="Johannesson K."/>
            <person name="Butlin R.K."/>
            <person name="Leder E.H."/>
        </authorList>
    </citation>
    <scope>NUCLEOTIDE SEQUENCE [LARGE SCALE GENOMIC DNA]</scope>
    <source>
        <strain evidence="7">Snail1</strain>
        <tissue evidence="7">Muscle</tissue>
    </source>
</reference>
<dbReference type="GO" id="GO:0004672">
    <property type="term" value="F:protein kinase activity"/>
    <property type="evidence" value="ECO:0007669"/>
    <property type="project" value="InterPro"/>
</dbReference>
<evidence type="ECO:0000256" key="2">
    <source>
        <dbReference type="ARBA" id="ARBA00022741"/>
    </source>
</evidence>
<name>A0AAN9GNK3_9CAEN</name>
<dbReference type="PANTHER" id="PTHR11042">
    <property type="entry name" value="EUKARYOTIC TRANSLATION INITIATION FACTOR 2-ALPHA KINASE EIF2-ALPHA KINASE -RELATED"/>
    <property type="match status" value="1"/>
</dbReference>
<evidence type="ECO:0000256" key="3">
    <source>
        <dbReference type="ARBA" id="ARBA00022777"/>
    </source>
</evidence>
<organism evidence="7 8">
    <name type="scientific">Littorina saxatilis</name>
    <dbReference type="NCBI Taxonomy" id="31220"/>
    <lineage>
        <taxon>Eukaryota</taxon>
        <taxon>Metazoa</taxon>
        <taxon>Spiralia</taxon>
        <taxon>Lophotrochozoa</taxon>
        <taxon>Mollusca</taxon>
        <taxon>Gastropoda</taxon>
        <taxon>Caenogastropoda</taxon>
        <taxon>Littorinimorpha</taxon>
        <taxon>Littorinoidea</taxon>
        <taxon>Littorinidae</taxon>
        <taxon>Littorina</taxon>
    </lineage>
</organism>
<dbReference type="GO" id="GO:0005737">
    <property type="term" value="C:cytoplasm"/>
    <property type="evidence" value="ECO:0007669"/>
    <property type="project" value="TreeGrafter"/>
</dbReference>
<dbReference type="InterPro" id="IPR011009">
    <property type="entry name" value="Kinase-like_dom_sf"/>
</dbReference>
<gene>
    <name evidence="7" type="ORF">V1264_001212</name>
</gene>
<keyword evidence="2" id="KW-0547">Nucleotide-binding</keyword>
<evidence type="ECO:0000313" key="8">
    <source>
        <dbReference type="Proteomes" id="UP001374579"/>
    </source>
</evidence>
<keyword evidence="3" id="KW-0418">Kinase</keyword>
<feature type="domain" description="Protein kinase" evidence="6">
    <location>
        <begin position="19"/>
        <end position="76"/>
    </location>
</feature>
<comment type="caution">
    <text evidence="7">The sequence shown here is derived from an EMBL/GenBank/DDBJ whole genome shotgun (WGS) entry which is preliminary data.</text>
</comment>
<protein>
    <recommendedName>
        <fullName evidence="6">Protein kinase domain-containing protein</fullName>
    </recommendedName>
</protein>
<proteinExistence type="predicted"/>